<reference evidence="2" key="1">
    <citation type="submission" date="2019-08" db="EMBL/GenBank/DDBJ databases">
        <authorList>
            <person name="Kucharzyk K."/>
            <person name="Murdoch R.W."/>
            <person name="Higgins S."/>
            <person name="Loffler F."/>
        </authorList>
    </citation>
    <scope>NUCLEOTIDE SEQUENCE</scope>
</reference>
<evidence type="ECO:0000313" key="2">
    <source>
        <dbReference type="EMBL" id="MPN27906.1"/>
    </source>
</evidence>
<gene>
    <name evidence="2" type="ORF">SDC9_175340</name>
</gene>
<accession>A0A645GNZ7</accession>
<name>A0A645GNZ7_9ZZZZ</name>
<evidence type="ECO:0000256" key="1">
    <source>
        <dbReference type="SAM" id="MobiDB-lite"/>
    </source>
</evidence>
<dbReference type="AlphaFoldDB" id="A0A645GNZ7"/>
<comment type="caution">
    <text evidence="2">The sequence shown here is derived from an EMBL/GenBank/DDBJ whole genome shotgun (WGS) entry which is preliminary data.</text>
</comment>
<proteinExistence type="predicted"/>
<feature type="region of interest" description="Disordered" evidence="1">
    <location>
        <begin position="1"/>
        <end position="58"/>
    </location>
</feature>
<dbReference type="EMBL" id="VSSQ01077957">
    <property type="protein sequence ID" value="MPN27906.1"/>
    <property type="molecule type" value="Genomic_DNA"/>
</dbReference>
<feature type="compositionally biased region" description="Basic and acidic residues" evidence="1">
    <location>
        <begin position="13"/>
        <end position="28"/>
    </location>
</feature>
<organism evidence="2">
    <name type="scientific">bioreactor metagenome</name>
    <dbReference type="NCBI Taxonomy" id="1076179"/>
    <lineage>
        <taxon>unclassified sequences</taxon>
        <taxon>metagenomes</taxon>
        <taxon>ecological metagenomes</taxon>
    </lineage>
</organism>
<protein>
    <submittedName>
        <fullName evidence="2">Uncharacterized protein</fullName>
    </submittedName>
</protein>
<sequence length="58" mass="6789">MSTPSSMNPAKYELGDEVYHGPFREERRPHRGQQRHRNGDAETSALQRQQGPRRRSQN</sequence>